<accession>A0A1G7CN61</accession>
<dbReference type="OrthoDB" id="9769734at2"/>
<dbReference type="RefSeq" id="WP_093139961.1">
    <property type="nucleotide sequence ID" value="NZ_BMWO01000001.1"/>
</dbReference>
<reference evidence="1 2" key="1">
    <citation type="submission" date="2016-10" db="EMBL/GenBank/DDBJ databases">
        <authorList>
            <person name="de Groot N.N."/>
        </authorList>
    </citation>
    <scope>NUCLEOTIDE SEQUENCE [LARGE SCALE GENOMIC DNA]</scope>
    <source>
        <strain evidence="1 2">DSM 16195</strain>
    </source>
</reference>
<sequence>MIDTWFNKDLEKIYADNSITVFIDESKEAEFLLNTIDKQVTIFEVNTDLEELKVKYDIEKAGETNKKYLLYTHRSKDQLKFIREYCETNGSIEIRYLQNYVKDKVHKQLNLNLNLDKDELISAAKVSVGKDQTYWMDLSHKGSSEIFDLEKELLPFLDNPKSHLVKYDTKTQEIFFRRINELIEQTYIKKPPTTLANEVVNYLLEGLANNNPNKVLLDVYKNWLDSNSYQKSFYGYLKKYKLREKSDIFEIHSSHPFIAIDELWLKKLGENITNKSFISDFIPKINQRISDGVVKNLDIKFWTPIKVLLEFDEKNINQLATLDECISFYTNHFYKLDNAIRKLYAEFLNKKDLLEPLQGYYKNIVTLFLDKWFRYIEEYAPNQLGTIQNILDENTEKTAIIVGDGISFEFSKDITVRISNEFKLEKEPQYMFAGLPSETEHNMSQLYVQSGKIMSKKADREVYLKNSNSDKEIGFIDLDTVNEQTDNEHYLICSHKDPDKLGETYQQKALVYFDKVADLYALKIEQLLRNGYRNVYLVTDHGFVLTGILENSDKIEVDFTGKVKKSERYIRSAEKQSINIDLLHEEELKYHTNNYCYFAKRLGPFKTPGVYGFSHGGLSPQETIIPFLKWSKTHQDEDSLGVSIANKANLAEITGDLFSIHLMAESNTKNLFTSERKIILMMFAEGTKINESEVLLIERDKVLKREYSFGAHSTIQIKLIDALTKEQLGKVTINQNKARDLGGLL</sequence>
<keyword evidence="2" id="KW-1185">Reference proteome</keyword>
<proteinExistence type="predicted"/>
<dbReference type="Proteomes" id="UP000199321">
    <property type="component" value="Unassembled WGS sequence"/>
</dbReference>
<evidence type="ECO:0008006" key="3">
    <source>
        <dbReference type="Google" id="ProtNLM"/>
    </source>
</evidence>
<organism evidence="1 2">
    <name type="scientific">Ulvibacter litoralis</name>
    <dbReference type="NCBI Taxonomy" id="227084"/>
    <lineage>
        <taxon>Bacteria</taxon>
        <taxon>Pseudomonadati</taxon>
        <taxon>Bacteroidota</taxon>
        <taxon>Flavobacteriia</taxon>
        <taxon>Flavobacteriales</taxon>
        <taxon>Flavobacteriaceae</taxon>
        <taxon>Ulvibacter</taxon>
    </lineage>
</organism>
<name>A0A1G7CN61_9FLAO</name>
<gene>
    <name evidence="1" type="ORF">SAMN05421855_101470</name>
</gene>
<evidence type="ECO:0000313" key="1">
    <source>
        <dbReference type="EMBL" id="SDE40778.1"/>
    </source>
</evidence>
<dbReference type="STRING" id="227084.SAMN05421855_101470"/>
<dbReference type="EMBL" id="FNBA01000001">
    <property type="protein sequence ID" value="SDE40778.1"/>
    <property type="molecule type" value="Genomic_DNA"/>
</dbReference>
<protein>
    <recommendedName>
        <fullName evidence="3">PglZ domain-containing protein</fullName>
    </recommendedName>
</protein>
<evidence type="ECO:0000313" key="2">
    <source>
        <dbReference type="Proteomes" id="UP000199321"/>
    </source>
</evidence>
<dbReference type="Pfam" id="PF08665">
    <property type="entry name" value="PglZ"/>
    <property type="match status" value="1"/>
</dbReference>
<dbReference type="AlphaFoldDB" id="A0A1G7CN61"/>